<organism evidence="4 5">
    <name type="scientific">Geochorda subterranea</name>
    <dbReference type="NCBI Taxonomy" id="3109564"/>
    <lineage>
        <taxon>Bacteria</taxon>
        <taxon>Bacillati</taxon>
        <taxon>Bacillota</taxon>
        <taxon>Limnochordia</taxon>
        <taxon>Limnochordales</taxon>
        <taxon>Geochordaceae</taxon>
        <taxon>Geochorda</taxon>
    </lineage>
</organism>
<dbReference type="EMBL" id="CP141614">
    <property type="protein sequence ID" value="WRP15658.1"/>
    <property type="molecule type" value="Genomic_DNA"/>
</dbReference>
<dbReference type="Pfam" id="PF02630">
    <property type="entry name" value="SCO1-SenC"/>
    <property type="match status" value="1"/>
</dbReference>
<keyword evidence="5" id="KW-1185">Reference proteome</keyword>
<accession>A0ABZ1BU17</accession>
<dbReference type="CDD" id="cd02968">
    <property type="entry name" value="SCO"/>
    <property type="match status" value="1"/>
</dbReference>
<evidence type="ECO:0000256" key="1">
    <source>
        <dbReference type="ARBA" id="ARBA00010996"/>
    </source>
</evidence>
<evidence type="ECO:0000313" key="4">
    <source>
        <dbReference type="EMBL" id="WRP15658.1"/>
    </source>
</evidence>
<proteinExistence type="inferred from homology"/>
<protein>
    <submittedName>
        <fullName evidence="4">SCO family protein</fullName>
    </submittedName>
</protein>
<dbReference type="RefSeq" id="WP_324670064.1">
    <property type="nucleotide sequence ID" value="NZ_CP141614.1"/>
</dbReference>
<dbReference type="PANTHER" id="PTHR12151">
    <property type="entry name" value="ELECTRON TRANSPORT PROTIN SCO1/SENC FAMILY MEMBER"/>
    <property type="match status" value="1"/>
</dbReference>
<evidence type="ECO:0000256" key="2">
    <source>
        <dbReference type="ARBA" id="ARBA00023008"/>
    </source>
</evidence>
<dbReference type="InterPro" id="IPR036249">
    <property type="entry name" value="Thioredoxin-like_sf"/>
</dbReference>
<evidence type="ECO:0000313" key="5">
    <source>
        <dbReference type="Proteomes" id="UP001333102"/>
    </source>
</evidence>
<name>A0ABZ1BU17_9FIRM</name>
<dbReference type="InterPro" id="IPR013766">
    <property type="entry name" value="Thioredoxin_domain"/>
</dbReference>
<evidence type="ECO:0000259" key="3">
    <source>
        <dbReference type="PROSITE" id="PS51352"/>
    </source>
</evidence>
<gene>
    <name evidence="4" type="ORF">VLY81_05705</name>
</gene>
<dbReference type="PANTHER" id="PTHR12151:SF25">
    <property type="entry name" value="LINALOOL DEHYDRATASE_ISOMERASE DOMAIN-CONTAINING PROTEIN"/>
    <property type="match status" value="1"/>
</dbReference>
<dbReference type="Proteomes" id="UP001333102">
    <property type="component" value="Chromosome"/>
</dbReference>
<dbReference type="PROSITE" id="PS51352">
    <property type="entry name" value="THIOREDOXIN_2"/>
    <property type="match status" value="1"/>
</dbReference>
<dbReference type="Gene3D" id="3.40.30.10">
    <property type="entry name" value="Glutaredoxin"/>
    <property type="match status" value="1"/>
</dbReference>
<reference evidence="5" key="1">
    <citation type="submission" date="2023-12" db="EMBL/GenBank/DDBJ databases">
        <title>Novel isolates from deep terrestrial aquifers shed light on the physiology and ecology of the class Limnochordia.</title>
        <authorList>
            <person name="Karnachuk O.V."/>
            <person name="Lukina A.P."/>
            <person name="Avakyan M.R."/>
            <person name="Kadnikov V."/>
            <person name="Begmatov S."/>
            <person name="Beletsky A.V."/>
            <person name="Mardanov A.V."/>
            <person name="Ravin N.V."/>
        </authorList>
    </citation>
    <scope>NUCLEOTIDE SEQUENCE [LARGE SCALE GENOMIC DNA]</scope>
    <source>
        <strain evidence="5">LN</strain>
    </source>
</reference>
<dbReference type="InterPro" id="IPR003782">
    <property type="entry name" value="SCO1/SenC"/>
</dbReference>
<keyword evidence="2" id="KW-0186">Copper</keyword>
<comment type="similarity">
    <text evidence="1">Belongs to the SCO1/2 family.</text>
</comment>
<feature type="domain" description="Thioredoxin" evidence="3">
    <location>
        <begin position="38"/>
        <end position="204"/>
    </location>
</feature>
<dbReference type="SUPFAM" id="SSF52833">
    <property type="entry name" value="Thioredoxin-like"/>
    <property type="match status" value="1"/>
</dbReference>
<sequence>MRAWRRRAEWLAVGILAVGAVVASIVWRQPHPFEGQPLVPPRPAPAFTLVDQHGRPFSSEQLQGKVTAVFFGYTYCPDVCPATVAMFARARQVLARTPEADSVRFVFVSVDPERDTPERLARYLQPAGPDVIGLTGTPAQVEQVVAAWGVTAEKVPLSAGDPGAYTVAHTASVLLVDRSGRIRVRLPFGSTAEQLVHDIRQLLTEG</sequence>